<dbReference type="EMBL" id="CADCTJ010000336">
    <property type="protein sequence ID" value="CAA9232558.1"/>
    <property type="molecule type" value="Genomic_DNA"/>
</dbReference>
<dbReference type="GO" id="GO:0009001">
    <property type="term" value="F:serine O-acetyltransferase activity"/>
    <property type="evidence" value="ECO:0007669"/>
    <property type="project" value="UniProtKB-EC"/>
</dbReference>
<evidence type="ECO:0000256" key="1">
    <source>
        <dbReference type="ARBA" id="ARBA00022679"/>
    </source>
</evidence>
<accession>A0A6J4HUT0</accession>
<protein>
    <submittedName>
        <fullName evidence="4">Serine acetyltransferase</fullName>
        <ecNumber evidence="4">2.3.1.30</ecNumber>
    </submittedName>
</protein>
<organism evidence="4">
    <name type="scientific">uncultured Adhaeribacter sp</name>
    <dbReference type="NCBI Taxonomy" id="448109"/>
    <lineage>
        <taxon>Bacteria</taxon>
        <taxon>Pseudomonadati</taxon>
        <taxon>Bacteroidota</taxon>
        <taxon>Cytophagia</taxon>
        <taxon>Cytophagales</taxon>
        <taxon>Hymenobacteraceae</taxon>
        <taxon>Adhaeribacter</taxon>
        <taxon>environmental samples</taxon>
    </lineage>
</organism>
<evidence type="ECO:0000259" key="3">
    <source>
        <dbReference type="Pfam" id="PF25087"/>
    </source>
</evidence>
<gene>
    <name evidence="4" type="ORF">AVDCRST_MAG95-1055</name>
</gene>
<dbReference type="Gene3D" id="2.160.10.10">
    <property type="entry name" value="Hexapeptide repeat proteins"/>
    <property type="match status" value="1"/>
</dbReference>
<proteinExistence type="predicted"/>
<dbReference type="InterPro" id="IPR011004">
    <property type="entry name" value="Trimer_LpxA-like_sf"/>
</dbReference>
<dbReference type="PANTHER" id="PTHR43584:SF8">
    <property type="entry name" value="N-ACETYLMURAMATE ALPHA-1-PHOSPHATE URIDYLYLTRANSFERASE"/>
    <property type="match status" value="1"/>
</dbReference>
<dbReference type="SUPFAM" id="SSF51161">
    <property type="entry name" value="Trimeric LpxA-like enzymes"/>
    <property type="match status" value="1"/>
</dbReference>
<evidence type="ECO:0000313" key="4">
    <source>
        <dbReference type="EMBL" id="CAA9232558.1"/>
    </source>
</evidence>
<dbReference type="Pfam" id="PF25087">
    <property type="entry name" value="GMPPB_C"/>
    <property type="match status" value="1"/>
</dbReference>
<dbReference type="InterPro" id="IPR056729">
    <property type="entry name" value="GMPPB_C"/>
</dbReference>
<keyword evidence="1 4" id="KW-0808">Transferase</keyword>
<name>A0A6J4HUT0_9BACT</name>
<dbReference type="AlphaFoldDB" id="A0A6J4HUT0"/>
<keyword evidence="2 4" id="KW-0012">Acyltransferase</keyword>
<sequence>MAILIRDYIQTFAAVFPEHATALPWLVTKNLANILVQKISTLTSDYLIQDNIAIHKTAGIEEGAILKAPLIISENCQVGAHAYLRGGVYLGAGTRVGPGCEIKTTVIMAASAVAHFNFLGDSIIGSYVNFEAGAVVANHYNERENKHISVLVNGQLTATNTEKFGALVGDYAKIGANAVLSPGTVLPAKAVVKRSELVQQTPD</sequence>
<reference evidence="4" key="1">
    <citation type="submission" date="2020-02" db="EMBL/GenBank/DDBJ databases">
        <authorList>
            <person name="Meier V. D."/>
        </authorList>
    </citation>
    <scope>NUCLEOTIDE SEQUENCE</scope>
    <source>
        <strain evidence="4">AVDCRST_MAG95</strain>
    </source>
</reference>
<feature type="domain" description="Mannose-1-phosphate guanyltransferase C-terminal" evidence="3">
    <location>
        <begin position="69"/>
        <end position="194"/>
    </location>
</feature>
<dbReference type="InterPro" id="IPR050065">
    <property type="entry name" value="GlmU-like"/>
</dbReference>
<dbReference type="EC" id="2.3.1.30" evidence="4"/>
<dbReference type="PANTHER" id="PTHR43584">
    <property type="entry name" value="NUCLEOTIDYL TRANSFERASE"/>
    <property type="match status" value="1"/>
</dbReference>
<evidence type="ECO:0000256" key="2">
    <source>
        <dbReference type="ARBA" id="ARBA00023315"/>
    </source>
</evidence>
<dbReference type="GO" id="GO:0016779">
    <property type="term" value="F:nucleotidyltransferase activity"/>
    <property type="evidence" value="ECO:0007669"/>
    <property type="project" value="UniProtKB-ARBA"/>
</dbReference>